<gene>
    <name evidence="3" type="ORF">T11_13574</name>
</gene>
<keyword evidence="4" id="KW-1185">Reference proteome</keyword>
<proteinExistence type="predicted"/>
<dbReference type="EMBL" id="JYDP01000517">
    <property type="protein sequence ID" value="KRZ00315.1"/>
    <property type="molecule type" value="Genomic_DNA"/>
</dbReference>
<evidence type="ECO:0000313" key="3">
    <source>
        <dbReference type="EMBL" id="KRZ00315.1"/>
    </source>
</evidence>
<comment type="caution">
    <text evidence="3">The sequence shown here is derived from an EMBL/GenBank/DDBJ whole genome shotgun (WGS) entry which is preliminary data.</text>
</comment>
<dbReference type="PANTHER" id="PTHR47331:SF5">
    <property type="entry name" value="RIBONUCLEASE H"/>
    <property type="match status" value="1"/>
</dbReference>
<evidence type="ECO:0000313" key="4">
    <source>
        <dbReference type="Proteomes" id="UP000055024"/>
    </source>
</evidence>
<feature type="coiled-coil region" evidence="1">
    <location>
        <begin position="34"/>
        <end position="84"/>
    </location>
</feature>
<dbReference type="InterPro" id="IPR021109">
    <property type="entry name" value="Peptidase_aspartic_dom_sf"/>
</dbReference>
<organism evidence="3 4">
    <name type="scientific">Trichinella zimbabwensis</name>
    <dbReference type="NCBI Taxonomy" id="268475"/>
    <lineage>
        <taxon>Eukaryota</taxon>
        <taxon>Metazoa</taxon>
        <taxon>Ecdysozoa</taxon>
        <taxon>Nematoda</taxon>
        <taxon>Enoplea</taxon>
        <taxon>Dorylaimia</taxon>
        <taxon>Trichinellida</taxon>
        <taxon>Trichinellidae</taxon>
        <taxon>Trichinella</taxon>
    </lineage>
</organism>
<dbReference type="InterPro" id="IPR008737">
    <property type="entry name" value="DUF1758"/>
</dbReference>
<keyword evidence="1" id="KW-0175">Coiled coil</keyword>
<dbReference type="Gene3D" id="2.40.70.10">
    <property type="entry name" value="Acid Proteases"/>
    <property type="match status" value="1"/>
</dbReference>
<dbReference type="PANTHER" id="PTHR47331">
    <property type="entry name" value="PHD-TYPE DOMAIN-CONTAINING PROTEIN"/>
    <property type="match status" value="1"/>
</dbReference>
<accession>A0A0V1GPM4</accession>
<dbReference type="AlphaFoldDB" id="A0A0V1GPM4"/>
<dbReference type="STRING" id="268475.A0A0V1GPM4"/>
<feature type="domain" description="DUF1758" evidence="2">
    <location>
        <begin position="467"/>
        <end position="607"/>
    </location>
</feature>
<dbReference type="Proteomes" id="UP000055024">
    <property type="component" value="Unassembled WGS sequence"/>
</dbReference>
<dbReference type="Pfam" id="PF03564">
    <property type="entry name" value="DUF1759"/>
    <property type="match status" value="1"/>
</dbReference>
<sequence length="710" mass="81529">MKTEILRKKQVGHRIRLLRWTQEIRQLCSDSASRSKVRIALKELEKQFEKLRLLQEELEEGLSLNDLEKEIDEFRTLENEILEIRCIAEDFIENQIDEKRTETVKNGIDASVNVRLPRYELPKFKGDVLECTSFWEQFEDSIHSRQDISDSAKFSYLRSCLSGSALAAVNGLSLTAANYSAAIEILKNRFGRKDVVIQNHIRKLLEVEPCVKPSAENLQHLHDYLNLHVRALGALGKDLKSSQLTVAEVMMELFKLKLPIEIRKKWEEEYFVDMSKSSDLTSFFAFLQKQVRVEQSVVVTPKSESVRISKEKEANVDAGKIWTTASLNAKIEPRMNSCAICDGAHSIFHCQIFMEAKSEERRKWCEKRCLCFCCLHKGHPVKWCTRKKQCGEAGCTENHHRLLHQSGTTENLEPETDQIYDEGDKIREASEATDNAVLLAKSMTRRNILLQTADAFIENEDGERQLVMCLLDSGCQQSLIRKNIAEQIGLKGRTERVKITRLGDSCGQYEKTQRIKFCLKNAKNKSESVSMEALCVPTICELPANPKLNAWKHLENVELADKFPRPAAEIDVLIGMDFYYEFMSNEILKGDEKEPYVINSRLGWILAGPIPTITTEEKETLLLSKFENECDDEVQQRLWKREAAQINEQPEELNEATSFWKNSITYDGDRKTSKRSQEMGKVVSRSKDTATLYEPILKENLGNGIDEVRW</sequence>
<protein>
    <recommendedName>
        <fullName evidence="2">DUF1758 domain-containing protein</fullName>
    </recommendedName>
</protein>
<reference evidence="3 4" key="1">
    <citation type="submission" date="2015-01" db="EMBL/GenBank/DDBJ databases">
        <title>Evolution of Trichinella species and genotypes.</title>
        <authorList>
            <person name="Korhonen P.K."/>
            <person name="Edoardo P."/>
            <person name="Giuseppe L.R."/>
            <person name="Gasser R.B."/>
        </authorList>
    </citation>
    <scope>NUCLEOTIDE SEQUENCE [LARGE SCALE GENOMIC DNA]</scope>
    <source>
        <strain evidence="3">ISS1029</strain>
    </source>
</reference>
<dbReference type="OrthoDB" id="7444419at2759"/>
<name>A0A0V1GPM4_9BILA</name>
<dbReference type="Pfam" id="PF05585">
    <property type="entry name" value="DUF1758"/>
    <property type="match status" value="1"/>
</dbReference>
<evidence type="ECO:0000256" key="1">
    <source>
        <dbReference type="SAM" id="Coils"/>
    </source>
</evidence>
<dbReference type="InterPro" id="IPR005312">
    <property type="entry name" value="DUF1759"/>
</dbReference>
<evidence type="ECO:0000259" key="2">
    <source>
        <dbReference type="Pfam" id="PF05585"/>
    </source>
</evidence>